<dbReference type="KEGG" id="agb:108914904"/>
<evidence type="ECO:0000259" key="8">
    <source>
        <dbReference type="PROSITE" id="PS50404"/>
    </source>
</evidence>
<dbReference type="InterPro" id="IPR040077">
    <property type="entry name" value="GST_C_Theta"/>
</dbReference>
<dbReference type="InterPro" id="IPR040079">
    <property type="entry name" value="Glutathione_S-Trfase"/>
</dbReference>
<evidence type="ECO:0000256" key="7">
    <source>
        <dbReference type="ARBA" id="ARBA00047960"/>
    </source>
</evidence>
<keyword evidence="6 10" id="KW-0808">Transferase</keyword>
<dbReference type="GeneID" id="108914904"/>
<dbReference type="InterPro" id="IPR036282">
    <property type="entry name" value="Glutathione-S-Trfase_C_sf"/>
</dbReference>
<dbReference type="OrthoDB" id="422574at2759"/>
<keyword evidence="5" id="KW-0963">Cytoplasm</keyword>
<dbReference type="SUPFAM" id="SSF47616">
    <property type="entry name" value="GST C-terminal domain-like"/>
    <property type="match status" value="1"/>
</dbReference>
<comment type="subunit">
    <text evidence="3">Homodimer.</text>
</comment>
<evidence type="ECO:0000259" key="9">
    <source>
        <dbReference type="PROSITE" id="PS50405"/>
    </source>
</evidence>
<comment type="subcellular location">
    <subcellularLocation>
        <location evidence="1">Cytoplasm</location>
    </subcellularLocation>
</comment>
<name>V5GSG6_ANOGL</name>
<protein>
    <recommendedName>
        <fullName evidence="4">glutathione transferase</fullName>
        <ecNumber evidence="4">2.5.1.18</ecNumber>
    </recommendedName>
</protein>
<dbReference type="SFLD" id="SFLDG01153">
    <property type="entry name" value="Main.4:_Theta-like"/>
    <property type="match status" value="1"/>
</dbReference>
<proteinExistence type="inferred from homology"/>
<dbReference type="PANTHER" id="PTHR43917">
    <property type="match status" value="1"/>
</dbReference>
<dbReference type="FunFam" id="1.20.1050.10:FF:000008">
    <property type="entry name" value="Glutathione S-transferase theta-1"/>
    <property type="match status" value="1"/>
</dbReference>
<accession>V5GSG6</accession>
<dbReference type="InterPro" id="IPR040075">
    <property type="entry name" value="GST_N_Theta"/>
</dbReference>
<feature type="domain" description="GST C-terminal" evidence="9">
    <location>
        <begin position="89"/>
        <end position="225"/>
    </location>
</feature>
<dbReference type="GO" id="GO:0004364">
    <property type="term" value="F:glutathione transferase activity"/>
    <property type="evidence" value="ECO:0007669"/>
    <property type="project" value="UniProtKB-EC"/>
</dbReference>
<dbReference type="EMBL" id="GALX01001357">
    <property type="protein sequence ID" value="JAB67109.1"/>
    <property type="molecule type" value="Transcribed_RNA"/>
</dbReference>
<organism evidence="10">
    <name type="scientific">Anoplophora glabripennis</name>
    <name type="common">Asian longhorn beetle</name>
    <name type="synonym">Anoplophora nobilis</name>
    <dbReference type="NCBI Taxonomy" id="217634"/>
    <lineage>
        <taxon>Eukaryota</taxon>
        <taxon>Metazoa</taxon>
        <taxon>Ecdysozoa</taxon>
        <taxon>Arthropoda</taxon>
        <taxon>Hexapoda</taxon>
        <taxon>Insecta</taxon>
        <taxon>Pterygota</taxon>
        <taxon>Neoptera</taxon>
        <taxon>Endopterygota</taxon>
        <taxon>Coleoptera</taxon>
        <taxon>Polyphaga</taxon>
        <taxon>Cucujiformia</taxon>
        <taxon>Chrysomeloidea</taxon>
        <taxon>Cerambycidae</taxon>
        <taxon>Lamiinae</taxon>
        <taxon>Lamiini</taxon>
        <taxon>Anoplophora</taxon>
    </lineage>
</organism>
<dbReference type="PROSITE" id="PS50405">
    <property type="entry name" value="GST_CTER"/>
    <property type="match status" value="1"/>
</dbReference>
<evidence type="ECO:0000256" key="6">
    <source>
        <dbReference type="ARBA" id="ARBA00022679"/>
    </source>
</evidence>
<dbReference type="SUPFAM" id="SSF52833">
    <property type="entry name" value="Thioredoxin-like"/>
    <property type="match status" value="1"/>
</dbReference>
<reference evidence="10" key="1">
    <citation type="submission" date="2013-07" db="EMBL/GenBank/DDBJ databases">
        <title>Midgut Transcriptome Profiling of Anoplphora glabripennis, a Lignocellulose Degrading, Wood-Boring Cerambycid.</title>
        <authorList>
            <person name="Scully E.D."/>
            <person name="Hoover K."/>
            <person name="Carlson J.E."/>
            <person name="Tien M."/>
            <person name="Geib S.M."/>
        </authorList>
    </citation>
    <scope>NUCLEOTIDE SEQUENCE</scope>
</reference>
<gene>
    <name evidence="10" type="primary">GSTT1</name>
</gene>
<dbReference type="AlphaFoldDB" id="V5GSG6"/>
<dbReference type="PANTHER" id="PTHR43917:SF8">
    <property type="entry name" value="GH16740P-RELATED"/>
    <property type="match status" value="1"/>
</dbReference>
<dbReference type="Pfam" id="PF02798">
    <property type="entry name" value="GST_N"/>
    <property type="match status" value="1"/>
</dbReference>
<evidence type="ECO:0000256" key="3">
    <source>
        <dbReference type="ARBA" id="ARBA00011738"/>
    </source>
</evidence>
<evidence type="ECO:0000256" key="5">
    <source>
        <dbReference type="ARBA" id="ARBA00022490"/>
    </source>
</evidence>
<sequence>MVLKYYFDLLSQPSRSIYILLKLNDIPFEAHPVALREGEHLTEEFKEKLSKFQKVPFIHDGDFKLTESVGIARYLSREYPIKDHWYPKNSKRQAKIDEYLEWHHLGIRFHCSSYFIAKWVNPMLTGRQPKTAKLELLKNNMNDSLDKFEELFLSDGPFISGNEISFGDVQAACEIEQPRMAGFDPTENRPKLKTWLERVRKECNPYYNEAHAIVNKIADKNKQKIQAKL</sequence>
<dbReference type="EC" id="2.5.1.18" evidence="4"/>
<evidence type="ECO:0000256" key="1">
    <source>
        <dbReference type="ARBA" id="ARBA00004496"/>
    </source>
</evidence>
<dbReference type="GO" id="GO:0006749">
    <property type="term" value="P:glutathione metabolic process"/>
    <property type="evidence" value="ECO:0007669"/>
    <property type="project" value="TreeGrafter"/>
</dbReference>
<evidence type="ECO:0000313" key="10">
    <source>
        <dbReference type="EMBL" id="JAB67109.1"/>
    </source>
</evidence>
<evidence type="ECO:0000256" key="2">
    <source>
        <dbReference type="ARBA" id="ARBA00009899"/>
    </source>
</evidence>
<comment type="catalytic activity">
    <reaction evidence="7">
        <text>RX + glutathione = an S-substituted glutathione + a halide anion + H(+)</text>
        <dbReference type="Rhea" id="RHEA:16437"/>
        <dbReference type="ChEBI" id="CHEBI:15378"/>
        <dbReference type="ChEBI" id="CHEBI:16042"/>
        <dbReference type="ChEBI" id="CHEBI:17792"/>
        <dbReference type="ChEBI" id="CHEBI:57925"/>
        <dbReference type="ChEBI" id="CHEBI:90779"/>
        <dbReference type="EC" id="2.5.1.18"/>
    </reaction>
</comment>
<evidence type="ECO:0000256" key="4">
    <source>
        <dbReference type="ARBA" id="ARBA00012452"/>
    </source>
</evidence>
<dbReference type="InterPro" id="IPR010987">
    <property type="entry name" value="Glutathione-S-Trfase_C-like"/>
</dbReference>
<dbReference type="FunFam" id="3.40.30.10:FF:000176">
    <property type="entry name" value="Glutathione S-transferase theta-1"/>
    <property type="match status" value="1"/>
</dbReference>
<dbReference type="PROSITE" id="PS50404">
    <property type="entry name" value="GST_NTER"/>
    <property type="match status" value="1"/>
</dbReference>
<dbReference type="SFLD" id="SFLDG00358">
    <property type="entry name" value="Main_(cytGST)"/>
    <property type="match status" value="1"/>
</dbReference>
<dbReference type="InterPro" id="IPR004045">
    <property type="entry name" value="Glutathione_S-Trfase_N"/>
</dbReference>
<dbReference type="SFLD" id="SFLDS00019">
    <property type="entry name" value="Glutathione_Transferase_(cytos"/>
    <property type="match status" value="1"/>
</dbReference>
<dbReference type="InterPro" id="IPR051369">
    <property type="entry name" value="GST_Theta"/>
</dbReference>
<comment type="similarity">
    <text evidence="2">Belongs to the GST superfamily. Theta family.</text>
</comment>
<dbReference type="Pfam" id="PF00043">
    <property type="entry name" value="GST_C"/>
    <property type="match status" value="1"/>
</dbReference>
<dbReference type="InterPro" id="IPR036249">
    <property type="entry name" value="Thioredoxin-like_sf"/>
</dbReference>
<dbReference type="GO" id="GO:0005737">
    <property type="term" value="C:cytoplasm"/>
    <property type="evidence" value="ECO:0007669"/>
    <property type="project" value="UniProtKB-SubCell"/>
</dbReference>
<dbReference type="Gene3D" id="1.20.1050.10">
    <property type="match status" value="1"/>
</dbReference>
<feature type="domain" description="GST N-terminal" evidence="8">
    <location>
        <begin position="1"/>
        <end position="83"/>
    </location>
</feature>
<dbReference type="Gene3D" id="3.40.30.10">
    <property type="entry name" value="Glutaredoxin"/>
    <property type="match status" value="1"/>
</dbReference>
<dbReference type="CDD" id="cd03183">
    <property type="entry name" value="GST_C_Theta"/>
    <property type="match status" value="1"/>
</dbReference>
<dbReference type="CDD" id="cd03050">
    <property type="entry name" value="GST_N_Theta"/>
    <property type="match status" value="1"/>
</dbReference>
<dbReference type="InterPro" id="IPR004046">
    <property type="entry name" value="GST_C"/>
</dbReference>